<dbReference type="Proteomes" id="UP000794436">
    <property type="component" value="Unassembled WGS sequence"/>
</dbReference>
<dbReference type="GO" id="GO:0043023">
    <property type="term" value="F:ribosomal large subunit binding"/>
    <property type="evidence" value="ECO:0007669"/>
    <property type="project" value="TreeGrafter"/>
</dbReference>
<protein>
    <recommendedName>
        <fullName evidence="5">Iojap-like ribosome-associated protein</fullName>
    </recommendedName>
</protein>
<keyword evidence="4" id="KW-1185">Reference proteome</keyword>
<dbReference type="HAMAP" id="MF_01477">
    <property type="entry name" value="Iojap_RsfS"/>
    <property type="match status" value="1"/>
</dbReference>
<dbReference type="InterPro" id="IPR004394">
    <property type="entry name" value="Iojap/RsfS/C7orf30"/>
</dbReference>
<dbReference type="AlphaFoldDB" id="A0A8K1CVN1"/>
<comment type="similarity">
    <text evidence="1">Belongs to the Iojap/RsfS family.</text>
</comment>
<organism evidence="3 4">
    <name type="scientific">Pythium oligandrum</name>
    <name type="common">Mycoparasitic fungus</name>
    <dbReference type="NCBI Taxonomy" id="41045"/>
    <lineage>
        <taxon>Eukaryota</taxon>
        <taxon>Sar</taxon>
        <taxon>Stramenopiles</taxon>
        <taxon>Oomycota</taxon>
        <taxon>Peronosporomycetes</taxon>
        <taxon>Pythiales</taxon>
        <taxon>Pythiaceae</taxon>
        <taxon>Pythium</taxon>
    </lineage>
</organism>
<evidence type="ECO:0008006" key="5">
    <source>
        <dbReference type="Google" id="ProtNLM"/>
    </source>
</evidence>
<dbReference type="NCBIfam" id="TIGR00090">
    <property type="entry name" value="rsfS_iojap_ybeB"/>
    <property type="match status" value="1"/>
</dbReference>
<dbReference type="Gene3D" id="3.30.460.10">
    <property type="entry name" value="Beta Polymerase, domain 2"/>
    <property type="match status" value="1"/>
</dbReference>
<dbReference type="OrthoDB" id="21330at2759"/>
<evidence type="ECO:0000313" key="3">
    <source>
        <dbReference type="EMBL" id="TMW69783.1"/>
    </source>
</evidence>
<feature type="region of interest" description="Disordered" evidence="2">
    <location>
        <begin position="58"/>
        <end position="81"/>
    </location>
</feature>
<dbReference type="EMBL" id="SPLM01000001">
    <property type="protein sequence ID" value="TMW69783.1"/>
    <property type="molecule type" value="Genomic_DNA"/>
</dbReference>
<dbReference type="SUPFAM" id="SSF81301">
    <property type="entry name" value="Nucleotidyltransferase"/>
    <property type="match status" value="1"/>
</dbReference>
<dbReference type="GO" id="GO:0090071">
    <property type="term" value="P:negative regulation of ribosome biogenesis"/>
    <property type="evidence" value="ECO:0007669"/>
    <property type="project" value="TreeGrafter"/>
</dbReference>
<feature type="compositionally biased region" description="Acidic residues" evidence="2">
    <location>
        <begin position="71"/>
        <end position="81"/>
    </location>
</feature>
<dbReference type="GO" id="GO:0017148">
    <property type="term" value="P:negative regulation of translation"/>
    <property type="evidence" value="ECO:0007669"/>
    <property type="project" value="TreeGrafter"/>
</dbReference>
<proteinExistence type="inferred from homology"/>
<dbReference type="PANTHER" id="PTHR21043">
    <property type="entry name" value="IOJAP SUPERFAMILY ORTHOLOG"/>
    <property type="match status" value="1"/>
</dbReference>
<dbReference type="InterPro" id="IPR043519">
    <property type="entry name" value="NT_sf"/>
</dbReference>
<evidence type="ECO:0000256" key="2">
    <source>
        <dbReference type="SAM" id="MobiDB-lite"/>
    </source>
</evidence>
<evidence type="ECO:0000313" key="4">
    <source>
        <dbReference type="Proteomes" id="UP000794436"/>
    </source>
</evidence>
<dbReference type="Pfam" id="PF02410">
    <property type="entry name" value="RsfS"/>
    <property type="match status" value="1"/>
</dbReference>
<comment type="caution">
    <text evidence="3">The sequence shown here is derived from an EMBL/GenBank/DDBJ whole genome shotgun (WGS) entry which is preliminary data.</text>
</comment>
<gene>
    <name evidence="3" type="ORF">Poli38472_001939</name>
</gene>
<accession>A0A8K1CVN1</accession>
<dbReference type="PANTHER" id="PTHR21043:SF0">
    <property type="entry name" value="MITOCHONDRIAL ASSEMBLY OF RIBOSOMAL LARGE SUBUNIT PROTEIN 1"/>
    <property type="match status" value="1"/>
</dbReference>
<reference evidence="3" key="1">
    <citation type="submission" date="2019-03" db="EMBL/GenBank/DDBJ databases">
        <title>Long read genome sequence of the mycoparasitic Pythium oligandrum ATCC 38472 isolated from sugarbeet rhizosphere.</title>
        <authorList>
            <person name="Gaulin E."/>
        </authorList>
    </citation>
    <scope>NUCLEOTIDE SEQUENCE</scope>
    <source>
        <strain evidence="3">ATCC 38472_TT</strain>
    </source>
</reference>
<name>A0A8K1CVN1_PYTOL</name>
<evidence type="ECO:0000256" key="1">
    <source>
        <dbReference type="ARBA" id="ARBA00010574"/>
    </source>
</evidence>
<sequence length="370" mass="41456">MQLARVFYRVQRAAAARKALIRCAVSTSTGSATGGFQLARMQPLRSFQTSTVLRVSADDEHKTTKAAVTEEHDEEDEDDDVEEIEDALADDDAVDGEEEDEGVAMAAQYLGVQYNPANVKKYSAELEIDGYIISGGDFWTALDAAKGYDELVDLYCDLDTPRNFPAGSDSAEAALAASAPSSAFAMDGATSEWEVPDVGKRNAEIIPPVAGQYLTIDEVLEALEREKAIDVYTVNLTGKSSLADYMIFTTGRSQAHMRRMADMMIQSMKARNLSDDFDYAVEGRDCDDWMIADCNNVVVHFMREDTRRILNLEDHWENMENDKHKVYGDMTEDEYMDKFGTSELMEYLEDDDYIEADENGKVDPRKIDWE</sequence>